<feature type="transmembrane region" description="Helical" evidence="1">
    <location>
        <begin position="230"/>
        <end position="249"/>
    </location>
</feature>
<organism evidence="2 3">
    <name type="scientific">Cellvibrio mixtus</name>
    <dbReference type="NCBI Taxonomy" id="39650"/>
    <lineage>
        <taxon>Bacteria</taxon>
        <taxon>Pseudomonadati</taxon>
        <taxon>Pseudomonadota</taxon>
        <taxon>Gammaproteobacteria</taxon>
        <taxon>Cellvibrionales</taxon>
        <taxon>Cellvibrionaceae</taxon>
        <taxon>Cellvibrio</taxon>
    </lineage>
</organism>
<accession>A0A266QBZ6</accession>
<dbReference type="Proteomes" id="UP000216101">
    <property type="component" value="Unassembled WGS sequence"/>
</dbReference>
<keyword evidence="1" id="KW-1133">Transmembrane helix</keyword>
<dbReference type="EMBL" id="NHNI01000001">
    <property type="protein sequence ID" value="OZY86869.1"/>
    <property type="molecule type" value="Genomic_DNA"/>
</dbReference>
<protein>
    <recommendedName>
        <fullName evidence="1">SURF1-like protein</fullName>
    </recommendedName>
</protein>
<dbReference type="InterPro" id="IPR002994">
    <property type="entry name" value="Surf1/Shy1"/>
</dbReference>
<keyword evidence="1" id="KW-0472">Membrane</keyword>
<gene>
    <name evidence="2" type="ORF">CBP51_07705</name>
</gene>
<reference evidence="3" key="1">
    <citation type="submission" date="2017-05" db="EMBL/GenBank/DDBJ databases">
        <authorList>
            <person name="Barney B.M."/>
        </authorList>
    </citation>
    <scope>NUCLEOTIDE SEQUENCE [LARGE SCALE GENOMIC DNA]</scope>
    <source>
        <strain evidence="3">PSBB022</strain>
    </source>
</reference>
<keyword evidence="1" id="KW-0812">Transmembrane</keyword>
<name>A0A266QBZ6_9GAMM</name>
<comment type="caution">
    <text evidence="1">Lacks conserved residue(s) required for the propagation of feature annotation.</text>
</comment>
<keyword evidence="3" id="KW-1185">Reference proteome</keyword>
<evidence type="ECO:0000256" key="1">
    <source>
        <dbReference type="RuleBase" id="RU363076"/>
    </source>
</evidence>
<keyword evidence="1" id="KW-1003">Cell membrane</keyword>
<comment type="similarity">
    <text evidence="1">Belongs to the SURF1 family.</text>
</comment>
<dbReference type="AlphaFoldDB" id="A0A266QBZ6"/>
<dbReference type="RefSeq" id="WP_094984408.1">
    <property type="nucleotide sequence ID" value="NZ_NHNI01000001.1"/>
</dbReference>
<comment type="subcellular location">
    <subcellularLocation>
        <location evidence="1">Cell membrane</location>
        <topology evidence="1">Multi-pass membrane protein</topology>
    </subcellularLocation>
</comment>
<dbReference type="Pfam" id="PF02104">
    <property type="entry name" value="SURF1"/>
    <property type="match status" value="1"/>
</dbReference>
<dbReference type="GO" id="GO:0005886">
    <property type="term" value="C:plasma membrane"/>
    <property type="evidence" value="ECO:0007669"/>
    <property type="project" value="UniProtKB-SubCell"/>
</dbReference>
<evidence type="ECO:0000313" key="2">
    <source>
        <dbReference type="EMBL" id="OZY86869.1"/>
    </source>
</evidence>
<dbReference type="PROSITE" id="PS50895">
    <property type="entry name" value="SURF1"/>
    <property type="match status" value="1"/>
</dbReference>
<comment type="caution">
    <text evidence="2">The sequence shown here is derived from an EMBL/GenBank/DDBJ whole genome shotgun (WGS) entry which is preliminary data.</text>
</comment>
<proteinExistence type="inferred from homology"/>
<sequence>MTIIAFNRYWVIRWHWVLVSLLVAACLTALSLWQLSRAAEKKQTLQRIAQSQAAGPLDAQQLLALNTKSRDAIDVQFSARWIAPMIWLLDNQQVDGRIGYDVVIAVEQIRPSEQSTRSTDHAVSSTPALLVNLGWVAAQGSRDQLPEVNVPAELMVNGIFRANAKGLLLGKNIEDKGQWPMRIQQIDAGLLSDYIPSLSRSGVIFQQQQSPFYVHYQPVILPPERHTAYAVQWALLAIAVIVIALSASATRELAHDKS</sequence>
<evidence type="ECO:0000313" key="3">
    <source>
        <dbReference type="Proteomes" id="UP000216101"/>
    </source>
</evidence>
<dbReference type="CDD" id="cd06662">
    <property type="entry name" value="SURF1"/>
    <property type="match status" value="1"/>
</dbReference>